<dbReference type="EMBL" id="MAGO01000001">
    <property type="protein sequence ID" value="OCC16483.1"/>
    <property type="molecule type" value="Genomic_DNA"/>
</dbReference>
<dbReference type="CDD" id="cd10719">
    <property type="entry name" value="DnaJ_zf"/>
    <property type="match status" value="1"/>
</dbReference>
<keyword evidence="5" id="KW-0862">Zinc</keyword>
<evidence type="ECO:0000256" key="3">
    <source>
        <dbReference type="ARBA" id="ARBA00022737"/>
    </source>
</evidence>
<dbReference type="InterPro" id="IPR036869">
    <property type="entry name" value="J_dom_sf"/>
</dbReference>
<dbReference type="GO" id="GO:0006260">
    <property type="term" value="P:DNA replication"/>
    <property type="evidence" value="ECO:0007669"/>
    <property type="project" value="UniProtKB-KW"/>
</dbReference>
<dbReference type="SUPFAM" id="SSF49493">
    <property type="entry name" value="HSP40/DnaJ peptide-binding domain"/>
    <property type="match status" value="2"/>
</dbReference>
<gene>
    <name evidence="8" type="ORF">DBT_0300</name>
</gene>
<dbReference type="Gene3D" id="1.10.287.110">
    <property type="entry name" value="DnaJ domain"/>
    <property type="match status" value="1"/>
</dbReference>
<dbReference type="InterPro" id="IPR002939">
    <property type="entry name" value="DnaJ_C"/>
</dbReference>
<organism evidence="8 9">
    <name type="scientific">Dissulfuribacter thermophilus</name>
    <dbReference type="NCBI Taxonomy" id="1156395"/>
    <lineage>
        <taxon>Bacteria</taxon>
        <taxon>Pseudomonadati</taxon>
        <taxon>Thermodesulfobacteriota</taxon>
        <taxon>Dissulfuribacteria</taxon>
        <taxon>Dissulfuribacterales</taxon>
        <taxon>Dissulfuribacteraceae</taxon>
        <taxon>Dissulfuribacter</taxon>
    </lineage>
</organism>
<proteinExistence type="predicted"/>
<dbReference type="GO" id="GO:0005737">
    <property type="term" value="C:cytoplasm"/>
    <property type="evidence" value="ECO:0007669"/>
    <property type="project" value="TreeGrafter"/>
</dbReference>
<feature type="domain" description="J" evidence="7">
    <location>
        <begin position="2"/>
        <end position="59"/>
    </location>
</feature>
<dbReference type="GO" id="GO:0042026">
    <property type="term" value="P:protein refolding"/>
    <property type="evidence" value="ECO:0007669"/>
    <property type="project" value="TreeGrafter"/>
</dbReference>
<keyword evidence="1" id="KW-0235">DNA replication</keyword>
<protein>
    <submittedName>
        <fullName evidence="8">Chaperone protein DnaJ</fullName>
    </submittedName>
</protein>
<keyword evidence="9" id="KW-1185">Reference proteome</keyword>
<evidence type="ECO:0000259" key="7">
    <source>
        <dbReference type="PROSITE" id="PS50076"/>
    </source>
</evidence>
<dbReference type="InterPro" id="IPR001623">
    <property type="entry name" value="DnaJ_domain"/>
</dbReference>
<dbReference type="AlphaFoldDB" id="A0A1B9F9C2"/>
<dbReference type="PROSITE" id="PS50076">
    <property type="entry name" value="DNAJ_2"/>
    <property type="match status" value="1"/>
</dbReference>
<dbReference type="PANTHER" id="PTHR43096">
    <property type="entry name" value="DNAJ HOMOLOG 1, MITOCHONDRIAL-RELATED"/>
    <property type="match status" value="1"/>
</dbReference>
<dbReference type="GO" id="GO:0051082">
    <property type="term" value="F:unfolded protein binding"/>
    <property type="evidence" value="ECO:0007669"/>
    <property type="project" value="InterPro"/>
</dbReference>
<dbReference type="SUPFAM" id="SSF46565">
    <property type="entry name" value="Chaperone J-domain"/>
    <property type="match status" value="1"/>
</dbReference>
<dbReference type="PRINTS" id="PR00625">
    <property type="entry name" value="JDOMAIN"/>
</dbReference>
<dbReference type="GO" id="GO:0008270">
    <property type="term" value="F:zinc ion binding"/>
    <property type="evidence" value="ECO:0007669"/>
    <property type="project" value="UniProtKB-KW"/>
</dbReference>
<dbReference type="SMART" id="SM00271">
    <property type="entry name" value="DnaJ"/>
    <property type="match status" value="1"/>
</dbReference>
<evidence type="ECO:0000313" key="8">
    <source>
        <dbReference type="EMBL" id="OCC16483.1"/>
    </source>
</evidence>
<evidence type="ECO:0000256" key="5">
    <source>
        <dbReference type="ARBA" id="ARBA00022833"/>
    </source>
</evidence>
<evidence type="ECO:0000256" key="1">
    <source>
        <dbReference type="ARBA" id="ARBA00022705"/>
    </source>
</evidence>
<reference evidence="8 9" key="1">
    <citation type="submission" date="2016-06" db="EMBL/GenBank/DDBJ databases">
        <title>Respiratory ammonification of nitrate coupled to the oxidation of elemental sulfur in deep-sea autotrophic thermophilic bacteria.</title>
        <authorList>
            <person name="Slobodkina G.B."/>
            <person name="Mardanov A.V."/>
            <person name="Ravin N.V."/>
            <person name="Frolova A.A."/>
            <person name="Viryasiv M.B."/>
            <person name="Chernyh N.A."/>
            <person name="Bonch-Osmolovskaya E.A."/>
            <person name="Slobodkin A.I."/>
        </authorList>
    </citation>
    <scope>NUCLEOTIDE SEQUENCE [LARGE SCALE GENOMIC DNA]</scope>
    <source>
        <strain evidence="8 9">S69</strain>
    </source>
</reference>
<dbReference type="OrthoDB" id="9779889at2"/>
<evidence type="ECO:0000256" key="2">
    <source>
        <dbReference type="ARBA" id="ARBA00022723"/>
    </source>
</evidence>
<dbReference type="InterPro" id="IPR036410">
    <property type="entry name" value="HSP_DnaJ_Cys-rich_dom_sf"/>
</dbReference>
<dbReference type="STRING" id="1156395.DBT_0300"/>
<evidence type="ECO:0000256" key="6">
    <source>
        <dbReference type="ARBA" id="ARBA00023016"/>
    </source>
</evidence>
<dbReference type="InterPro" id="IPR008971">
    <property type="entry name" value="HSP40/DnaJ_pept-bd"/>
</dbReference>
<keyword evidence="6" id="KW-0346">Stress response</keyword>
<dbReference type="InterPro" id="IPR001305">
    <property type="entry name" value="HSP_DnaJ_Cys-rich_dom"/>
</dbReference>
<dbReference type="PANTHER" id="PTHR43096:SF10">
    <property type="entry name" value="CHAPERONE PROTEIN DNAJ A6, CHLOROPLASTIC"/>
    <property type="match status" value="1"/>
</dbReference>
<dbReference type="Pfam" id="PF01556">
    <property type="entry name" value="DnaJ_C"/>
    <property type="match status" value="1"/>
</dbReference>
<comment type="caution">
    <text evidence="8">The sequence shown here is derived from an EMBL/GenBank/DDBJ whole genome shotgun (WGS) entry which is preliminary data.</text>
</comment>
<keyword evidence="2" id="KW-0479">Metal-binding</keyword>
<dbReference type="CDD" id="cd06257">
    <property type="entry name" value="DnaJ"/>
    <property type="match status" value="1"/>
</dbReference>
<dbReference type="RefSeq" id="WP_067615692.1">
    <property type="nucleotide sequence ID" value="NZ_MAGO01000001.1"/>
</dbReference>
<dbReference type="Gene3D" id="2.10.230.10">
    <property type="entry name" value="Heat shock protein DnaJ, cysteine-rich domain"/>
    <property type="match status" value="1"/>
</dbReference>
<dbReference type="GO" id="GO:0031072">
    <property type="term" value="F:heat shock protein binding"/>
    <property type="evidence" value="ECO:0007669"/>
    <property type="project" value="InterPro"/>
</dbReference>
<keyword evidence="4" id="KW-0863">Zinc-finger</keyword>
<evidence type="ECO:0000256" key="4">
    <source>
        <dbReference type="ARBA" id="ARBA00022771"/>
    </source>
</evidence>
<dbReference type="CDD" id="cd10747">
    <property type="entry name" value="DnaJ_C"/>
    <property type="match status" value="1"/>
</dbReference>
<name>A0A1B9F9C2_9BACT</name>
<dbReference type="Gene3D" id="2.60.260.20">
    <property type="entry name" value="Urease metallochaperone UreE, N-terminal domain"/>
    <property type="match status" value="2"/>
</dbReference>
<sequence length="327" mass="36872">MNPWKILGLKEDANFTTIKRAYRRLLRSCHPDLFPGDVWAQKRFIQISEAYHELCRMLNLDAIVVDDSFLFESFTSEGYSFLFIEVSVEEAFFGKRIHIELQGAEVKCPACDGLGYRWHGKRPVCKECAGKGYKLLSWGKSNIRIICKACGATGFSDQVKCKTCFGRGYIKRQREVFIKLPRGTLPGTILRIDGNSELGIGPAFIEIGIRFPENWRLSELDVTSQIELDLWDALLGGEVMVKTIDGNETLLIPPGTCDGHEFVLKGRGWIGENGKRGDHRIQIKISMPKTPPPPQARILLELLRGLWPVKGPACLTYKSICKTILPE</sequence>
<dbReference type="SUPFAM" id="SSF57938">
    <property type="entry name" value="DnaJ/Hsp40 cysteine-rich domain"/>
    <property type="match status" value="1"/>
</dbReference>
<keyword evidence="3" id="KW-0677">Repeat</keyword>
<dbReference type="Proteomes" id="UP000093080">
    <property type="component" value="Unassembled WGS sequence"/>
</dbReference>
<evidence type="ECO:0000313" key="9">
    <source>
        <dbReference type="Proteomes" id="UP000093080"/>
    </source>
</evidence>
<accession>A0A1B9F9C2</accession>
<dbReference type="Pfam" id="PF00226">
    <property type="entry name" value="DnaJ"/>
    <property type="match status" value="1"/>
</dbReference>